<keyword evidence="3 6" id="KW-0812">Transmembrane</keyword>
<dbReference type="EMBL" id="JBCAWK010000005">
    <property type="protein sequence ID" value="KAK8858803.1"/>
    <property type="molecule type" value="Genomic_DNA"/>
</dbReference>
<keyword evidence="9" id="KW-1185">Reference proteome</keyword>
<feature type="transmembrane region" description="Helical" evidence="6">
    <location>
        <begin position="203"/>
        <end position="225"/>
    </location>
</feature>
<dbReference type="PROSITE" id="PS50850">
    <property type="entry name" value="MFS"/>
    <property type="match status" value="1"/>
</dbReference>
<evidence type="ECO:0000259" key="7">
    <source>
        <dbReference type="PROSITE" id="PS50850"/>
    </source>
</evidence>
<dbReference type="InterPro" id="IPR036259">
    <property type="entry name" value="MFS_trans_sf"/>
</dbReference>
<dbReference type="RefSeq" id="XP_066803644.1">
    <property type="nucleotide sequence ID" value="XM_066946143.1"/>
</dbReference>
<dbReference type="GO" id="GO:0016020">
    <property type="term" value="C:membrane"/>
    <property type="evidence" value="ECO:0007669"/>
    <property type="project" value="UniProtKB-SubCell"/>
</dbReference>
<dbReference type="Gene3D" id="1.20.1250.20">
    <property type="entry name" value="MFS general substrate transporter like domains"/>
    <property type="match status" value="2"/>
</dbReference>
<feature type="transmembrane region" description="Helical" evidence="6">
    <location>
        <begin position="134"/>
        <end position="157"/>
    </location>
</feature>
<feature type="domain" description="Major facilitator superfamily (MFS) profile" evidence="7">
    <location>
        <begin position="44"/>
        <end position="463"/>
    </location>
</feature>
<dbReference type="InterPro" id="IPR020846">
    <property type="entry name" value="MFS_dom"/>
</dbReference>
<dbReference type="GO" id="GO:0022857">
    <property type="term" value="F:transmembrane transporter activity"/>
    <property type="evidence" value="ECO:0007669"/>
    <property type="project" value="InterPro"/>
</dbReference>
<evidence type="ECO:0000256" key="3">
    <source>
        <dbReference type="ARBA" id="ARBA00022692"/>
    </source>
</evidence>
<accession>A0AAW0Z084</accession>
<keyword evidence="5 6" id="KW-0472">Membrane</keyword>
<evidence type="ECO:0000256" key="2">
    <source>
        <dbReference type="ARBA" id="ARBA00022448"/>
    </source>
</evidence>
<sequence length="531" mass="58541">MEHTSHSPSVDEKAVNTYDVEVVDSSSIERAAETRLLRKIDCYVLPLVTLVYWVSFLDRSNISNARAAGMVTSLKLGTYDFNIGACLYYVVYMCCEPFAGLLIKKYGFILVPISIFAFSSITLGTTWIQNKSQFFAVRCLLGLVEAFTMPGLSYMLSRYYRRHELAVRFGIFMLVAAGFSQAFGGLLSGALVKLGHIGSVTSWRLIFLVEGIITLGVAVVLLVMFPSDPTTTRLFNQAEKELARTRIEADSPPDSNQKEPINWPSIKQSLINLNMAAYCFMYITNSMTVQGLGIFTTSILQIIYPKASTEHIQFLSVGPQAVGAVIGIIGCWLAGRYRRQGYGVIFGAMLCLIAYIILIATPHSGAKYANVRFFALFIGTGGGYLYGPCILAWALSNASPDTMRSITGALVTGIGSFGSIAATWSYIATDAHTGYRIGNALNIAMGVTVVVVCSALIWYQKKENALRDAGGRDYRLEEPNPELLGRHHPAYRYTSEQTHLHALCCYAFAHRRSDFFSLSLADHNEADMTCY</sequence>
<feature type="transmembrane region" description="Helical" evidence="6">
    <location>
        <begin position="407"/>
        <end position="427"/>
    </location>
</feature>
<feature type="transmembrane region" description="Helical" evidence="6">
    <location>
        <begin position="439"/>
        <end position="459"/>
    </location>
</feature>
<dbReference type="GeneID" id="92180291"/>
<dbReference type="InterPro" id="IPR011701">
    <property type="entry name" value="MFS"/>
</dbReference>
<name>A0AAW0Z084_9TREE</name>
<dbReference type="AlphaFoldDB" id="A0AAW0Z084"/>
<keyword evidence="2" id="KW-0813">Transport</keyword>
<feature type="transmembrane region" description="Helical" evidence="6">
    <location>
        <begin position="373"/>
        <end position="395"/>
    </location>
</feature>
<feature type="transmembrane region" description="Helical" evidence="6">
    <location>
        <begin position="275"/>
        <end position="300"/>
    </location>
</feature>
<evidence type="ECO:0000313" key="8">
    <source>
        <dbReference type="EMBL" id="KAK8858803.1"/>
    </source>
</evidence>
<organism evidence="8 9">
    <name type="scientific">Kwoniella newhampshirensis</name>
    <dbReference type="NCBI Taxonomy" id="1651941"/>
    <lineage>
        <taxon>Eukaryota</taxon>
        <taxon>Fungi</taxon>
        <taxon>Dikarya</taxon>
        <taxon>Basidiomycota</taxon>
        <taxon>Agaricomycotina</taxon>
        <taxon>Tremellomycetes</taxon>
        <taxon>Tremellales</taxon>
        <taxon>Cryptococcaceae</taxon>
        <taxon>Kwoniella</taxon>
    </lineage>
</organism>
<evidence type="ECO:0000256" key="5">
    <source>
        <dbReference type="ARBA" id="ARBA00023136"/>
    </source>
</evidence>
<dbReference type="Pfam" id="PF07690">
    <property type="entry name" value="MFS_1"/>
    <property type="match status" value="1"/>
</dbReference>
<feature type="transmembrane region" description="Helical" evidence="6">
    <location>
        <begin position="40"/>
        <end position="56"/>
    </location>
</feature>
<feature type="transmembrane region" description="Helical" evidence="6">
    <location>
        <begin position="341"/>
        <end position="361"/>
    </location>
</feature>
<evidence type="ECO:0000256" key="6">
    <source>
        <dbReference type="SAM" id="Phobius"/>
    </source>
</evidence>
<reference evidence="8 9" key="1">
    <citation type="journal article" date="2024" name="bioRxiv">
        <title>Comparative genomics of Cryptococcus and Kwoniella reveals pathogenesis evolution and contrasting karyotype dynamics via intercentromeric recombination or chromosome fusion.</title>
        <authorList>
            <person name="Coelho M.A."/>
            <person name="David-Palma M."/>
            <person name="Shea T."/>
            <person name="Bowers K."/>
            <person name="McGinley-Smith S."/>
            <person name="Mohammad A.W."/>
            <person name="Gnirke A."/>
            <person name="Yurkov A.M."/>
            <person name="Nowrousian M."/>
            <person name="Sun S."/>
            <person name="Cuomo C.A."/>
            <person name="Heitman J."/>
        </authorList>
    </citation>
    <scope>NUCLEOTIDE SEQUENCE [LARGE SCALE GENOMIC DNA]</scope>
    <source>
        <strain evidence="8 9">CBS 13917</strain>
    </source>
</reference>
<feature type="transmembrane region" description="Helical" evidence="6">
    <location>
        <begin position="169"/>
        <end position="191"/>
    </location>
</feature>
<feature type="transmembrane region" description="Helical" evidence="6">
    <location>
        <begin position="107"/>
        <end position="128"/>
    </location>
</feature>
<proteinExistence type="predicted"/>
<dbReference type="KEGG" id="kne:92180291"/>
<evidence type="ECO:0000256" key="4">
    <source>
        <dbReference type="ARBA" id="ARBA00022989"/>
    </source>
</evidence>
<dbReference type="PANTHER" id="PTHR43791:SF48">
    <property type="entry name" value="TRANSPORTER, PUTATIVE (AFU_ORTHOLOGUE AFUA_4G01000)-RELATED"/>
    <property type="match status" value="1"/>
</dbReference>
<evidence type="ECO:0000256" key="1">
    <source>
        <dbReference type="ARBA" id="ARBA00004141"/>
    </source>
</evidence>
<comment type="subcellular location">
    <subcellularLocation>
        <location evidence="1">Membrane</location>
        <topology evidence="1">Multi-pass membrane protein</topology>
    </subcellularLocation>
</comment>
<feature type="transmembrane region" description="Helical" evidence="6">
    <location>
        <begin position="76"/>
        <end position="95"/>
    </location>
</feature>
<gene>
    <name evidence="8" type="ORF">IAR55_003033</name>
</gene>
<dbReference type="PANTHER" id="PTHR43791">
    <property type="entry name" value="PERMEASE-RELATED"/>
    <property type="match status" value="1"/>
</dbReference>
<feature type="transmembrane region" description="Helical" evidence="6">
    <location>
        <begin position="312"/>
        <end position="334"/>
    </location>
</feature>
<protein>
    <recommendedName>
        <fullName evidence="7">Major facilitator superfamily (MFS) profile domain-containing protein</fullName>
    </recommendedName>
</protein>
<dbReference type="SUPFAM" id="SSF103473">
    <property type="entry name" value="MFS general substrate transporter"/>
    <property type="match status" value="1"/>
</dbReference>
<comment type="caution">
    <text evidence="8">The sequence shown here is derived from an EMBL/GenBank/DDBJ whole genome shotgun (WGS) entry which is preliminary data.</text>
</comment>
<evidence type="ECO:0000313" key="9">
    <source>
        <dbReference type="Proteomes" id="UP001388673"/>
    </source>
</evidence>
<dbReference type="Proteomes" id="UP001388673">
    <property type="component" value="Unassembled WGS sequence"/>
</dbReference>
<keyword evidence="4 6" id="KW-1133">Transmembrane helix</keyword>